<feature type="transmembrane region" description="Helical" evidence="1">
    <location>
        <begin position="55"/>
        <end position="74"/>
    </location>
</feature>
<proteinExistence type="predicted"/>
<dbReference type="Proteomes" id="UP001499854">
    <property type="component" value="Unassembled WGS sequence"/>
</dbReference>
<accession>A0ABN2QEJ0</accession>
<keyword evidence="1" id="KW-0472">Membrane</keyword>
<comment type="caution">
    <text evidence="2">The sequence shown here is derived from an EMBL/GenBank/DDBJ whole genome shotgun (WGS) entry which is preliminary data.</text>
</comment>
<keyword evidence="1" id="KW-1133">Transmembrane helix</keyword>
<evidence type="ECO:0000313" key="2">
    <source>
        <dbReference type="EMBL" id="GAA1950792.1"/>
    </source>
</evidence>
<keyword evidence="1" id="KW-0812">Transmembrane</keyword>
<evidence type="ECO:0000256" key="1">
    <source>
        <dbReference type="SAM" id="Phobius"/>
    </source>
</evidence>
<feature type="transmembrane region" description="Helical" evidence="1">
    <location>
        <begin position="20"/>
        <end position="43"/>
    </location>
</feature>
<reference evidence="2 3" key="1">
    <citation type="journal article" date="2019" name="Int. J. Syst. Evol. Microbiol.">
        <title>The Global Catalogue of Microorganisms (GCM) 10K type strain sequencing project: providing services to taxonomists for standard genome sequencing and annotation.</title>
        <authorList>
            <consortium name="The Broad Institute Genomics Platform"/>
            <consortium name="The Broad Institute Genome Sequencing Center for Infectious Disease"/>
            <person name="Wu L."/>
            <person name="Ma J."/>
        </authorList>
    </citation>
    <scope>NUCLEOTIDE SEQUENCE [LARGE SCALE GENOMIC DNA]</scope>
    <source>
        <strain evidence="2 3">JCM 16013</strain>
    </source>
</reference>
<sequence>MTATTARVSAHRAARALLRVRAWVTAGYALSAAAACAALLALVHARGWAADAPGALTAGAVVCLLWAAPAVRVYRAAVTPPKTVPLTGGSAPELELLVRQLALQLQVPAPAGIELSPDCDAWLDPRPGGPVLVIGAPFLWWLRVSELRGLLAPLVAGMAAAGDDRIVRARAFAARAIGALHGRPGRPPRLLPVTRRRLAGYFEARAEALERVVAWEAVAASRMIEPAARAYAHEQINMAAAGWDRVLTRLAQPAWESGYCPVGLNVALVGALTSLGRRDRMAGSLATRLSERPACDLLEEPGDVDARASRMAAELFDGRRIERTVTWERYVTAVTEPELVRQAGTVPEDHPVAKRIRTLIAEAGVPGARRGEAAGGVRPVRRIPGQRAAAAPNVPTAPTVPTVPTVPTALGALTARTAPDGHPAQQPDTDDLAAYLAVRLVEARLAAWGLDWLDGPVLRDRAGDPVPIHDIAAALADTGDVSRLSEWLARNAA</sequence>
<evidence type="ECO:0008006" key="4">
    <source>
        <dbReference type="Google" id="ProtNLM"/>
    </source>
</evidence>
<gene>
    <name evidence="2" type="ORF">GCM10009838_02370</name>
</gene>
<protein>
    <recommendedName>
        <fullName evidence="4">Integral membrane protein</fullName>
    </recommendedName>
</protein>
<evidence type="ECO:0000313" key="3">
    <source>
        <dbReference type="Proteomes" id="UP001499854"/>
    </source>
</evidence>
<name>A0ABN2QEJ0_9ACTN</name>
<keyword evidence="3" id="KW-1185">Reference proteome</keyword>
<organism evidence="2 3">
    <name type="scientific">Catenulispora subtropica</name>
    <dbReference type="NCBI Taxonomy" id="450798"/>
    <lineage>
        <taxon>Bacteria</taxon>
        <taxon>Bacillati</taxon>
        <taxon>Actinomycetota</taxon>
        <taxon>Actinomycetes</taxon>
        <taxon>Catenulisporales</taxon>
        <taxon>Catenulisporaceae</taxon>
        <taxon>Catenulispora</taxon>
    </lineage>
</organism>
<dbReference type="EMBL" id="BAAAQM010000001">
    <property type="protein sequence ID" value="GAA1950792.1"/>
    <property type="molecule type" value="Genomic_DNA"/>
</dbReference>